<sequence length="52" mass="6384">MFDNEKKDYLIQLRVNKQQKETIKYLADKENKTVTKYIFSLLEKDFKKKVNK</sequence>
<evidence type="ECO:0000313" key="1">
    <source>
        <dbReference type="EMBL" id="HJG97231.1"/>
    </source>
</evidence>
<evidence type="ECO:0000313" key="2">
    <source>
        <dbReference type="Proteomes" id="UP000776700"/>
    </source>
</evidence>
<proteinExistence type="predicted"/>
<name>A0A921N1T0_9FIRM</name>
<reference evidence="1" key="1">
    <citation type="journal article" date="2021" name="PeerJ">
        <title>Extensive microbial diversity within the chicken gut microbiome revealed by metagenomics and culture.</title>
        <authorList>
            <person name="Gilroy R."/>
            <person name="Ravi A."/>
            <person name="Getino M."/>
            <person name="Pursley I."/>
            <person name="Horton D.L."/>
            <person name="Alikhan N.F."/>
            <person name="Baker D."/>
            <person name="Gharbi K."/>
            <person name="Hall N."/>
            <person name="Watson M."/>
            <person name="Adriaenssens E.M."/>
            <person name="Foster-Nyarko E."/>
            <person name="Jarju S."/>
            <person name="Secka A."/>
            <person name="Antonio M."/>
            <person name="Oren A."/>
            <person name="Chaudhuri R.R."/>
            <person name="La Ragione R."/>
            <person name="Hildebrand F."/>
            <person name="Pallen M.J."/>
        </authorList>
    </citation>
    <scope>NUCLEOTIDE SEQUENCE</scope>
    <source>
        <strain evidence="1">1277</strain>
    </source>
</reference>
<protein>
    <submittedName>
        <fullName evidence="1">Uncharacterized protein</fullName>
    </submittedName>
</protein>
<comment type="caution">
    <text evidence="1">The sequence shown here is derived from an EMBL/GenBank/DDBJ whole genome shotgun (WGS) entry which is preliminary data.</text>
</comment>
<dbReference type="Proteomes" id="UP000776700">
    <property type="component" value="Unassembled WGS sequence"/>
</dbReference>
<dbReference type="AlphaFoldDB" id="A0A921N1T0"/>
<dbReference type="EMBL" id="DYUB01000283">
    <property type="protein sequence ID" value="HJG97231.1"/>
    <property type="molecule type" value="Genomic_DNA"/>
</dbReference>
<organism evidence="1 2">
    <name type="scientific">Romboutsia timonensis</name>
    <dbReference type="NCBI Taxonomy" id="1776391"/>
    <lineage>
        <taxon>Bacteria</taxon>
        <taxon>Bacillati</taxon>
        <taxon>Bacillota</taxon>
        <taxon>Clostridia</taxon>
        <taxon>Peptostreptococcales</taxon>
        <taxon>Peptostreptococcaceae</taxon>
        <taxon>Romboutsia</taxon>
    </lineage>
</organism>
<accession>A0A921N1T0</accession>
<gene>
    <name evidence="1" type="ORF">K8V90_09035</name>
</gene>
<reference evidence="1" key="2">
    <citation type="submission" date="2021-09" db="EMBL/GenBank/DDBJ databases">
        <authorList>
            <person name="Gilroy R."/>
        </authorList>
    </citation>
    <scope>NUCLEOTIDE SEQUENCE</scope>
    <source>
        <strain evidence="1">1277</strain>
    </source>
</reference>